<dbReference type="OrthoDB" id="1797229at2"/>
<dbReference type="EMBL" id="CVRB01000006">
    <property type="protein sequence ID" value="CRK84862.1"/>
    <property type="molecule type" value="Genomic_DNA"/>
</dbReference>
<keyword evidence="2" id="KW-1185">Reference proteome</keyword>
<gene>
    <name evidence="1" type="ORF">BN000_04915</name>
</gene>
<sequence length="205" mass="23854">MKRMPFEPPTEHYDERIEAIDEQLCDLIKQRKDISNNNPGFPTNQLISAWSEKYNLYEDFLNSVFGQFLNEEVYKPVVEPKGFLKNIPILKSFEKDDLFYSVTFLRQFENASVVHFNVDKDDSDDMPGVFPEHTWFDLSIDDVEGTDYDCRNDEWGGGSRGHISYTFIVSPPLPDDISKIKLVFKECKTPFKTKPTGLEFVIKMD</sequence>
<evidence type="ECO:0000313" key="1">
    <source>
        <dbReference type="EMBL" id="CRK84862.1"/>
    </source>
</evidence>
<dbReference type="AlphaFoldDB" id="A0A0U1P457"/>
<evidence type="ECO:0000313" key="2">
    <source>
        <dbReference type="Proteomes" id="UP000199087"/>
    </source>
</evidence>
<organism evidence="1 2">
    <name type="scientific">Neobacillus massiliamazoniensis</name>
    <dbReference type="NCBI Taxonomy" id="1499688"/>
    <lineage>
        <taxon>Bacteria</taxon>
        <taxon>Bacillati</taxon>
        <taxon>Bacillota</taxon>
        <taxon>Bacilli</taxon>
        <taxon>Bacillales</taxon>
        <taxon>Bacillaceae</taxon>
        <taxon>Neobacillus</taxon>
    </lineage>
</organism>
<proteinExistence type="predicted"/>
<accession>A0A0U1P457</accession>
<reference evidence="2" key="1">
    <citation type="submission" date="2015-05" db="EMBL/GenBank/DDBJ databases">
        <authorList>
            <person name="Urmite Genomes"/>
        </authorList>
    </citation>
    <scope>NUCLEOTIDE SEQUENCE [LARGE SCALE GENOMIC DNA]</scope>
    <source>
        <strain evidence="2">LF1</strain>
    </source>
</reference>
<protein>
    <submittedName>
        <fullName evidence="1">Uncharacterized protein</fullName>
    </submittedName>
</protein>
<dbReference type="Proteomes" id="UP000199087">
    <property type="component" value="Unassembled WGS sequence"/>
</dbReference>
<dbReference type="RefSeq" id="WP_090639253.1">
    <property type="nucleotide sequence ID" value="NZ_CVRB01000006.1"/>
</dbReference>
<name>A0A0U1P457_9BACI</name>